<gene>
    <name evidence="2" type="ORF">AMJ52_01405</name>
</gene>
<evidence type="ECO:0000313" key="2">
    <source>
        <dbReference type="EMBL" id="KPJ74203.1"/>
    </source>
</evidence>
<dbReference type="InterPro" id="IPR014755">
    <property type="entry name" value="Cu-Rt/internalin_Ig-like"/>
</dbReference>
<proteinExistence type="predicted"/>
<name>A0A0S7YIF9_UNCT6</name>
<dbReference type="AlphaFoldDB" id="A0A0S7YIF9"/>
<feature type="non-terminal residue" evidence="2">
    <location>
        <position position="166"/>
    </location>
</feature>
<reference evidence="2 3" key="1">
    <citation type="journal article" date="2015" name="Microbiome">
        <title>Genomic resolution of linkages in carbon, nitrogen, and sulfur cycling among widespread estuary sediment bacteria.</title>
        <authorList>
            <person name="Baker B.J."/>
            <person name="Lazar C.S."/>
            <person name="Teske A.P."/>
            <person name="Dick G.J."/>
        </authorList>
    </citation>
    <scope>NUCLEOTIDE SEQUENCE [LARGE SCALE GENOMIC DNA]</scope>
    <source>
        <strain evidence="2">DG_78</strain>
    </source>
</reference>
<sequence length="166" mass="19066">MQKVNSLNNRQIQFVFSEKIDTLSLQPDNFTIASDGDTLKIIVLYASLSPSEIVAVTEIQSPVLYEVSGCMFDEAGNKGILTSTFTGSTIKDTIEPWVIDYSEGHSWRNFYVVFSEAMDTSFVKFYVIPKKNLTPVWRDYRTCQFFPETSSDSLHYDTTYYLYTKH</sequence>
<comment type="caution">
    <text evidence="2">The sequence shown here is derived from an EMBL/GenBank/DDBJ whole genome shotgun (WGS) entry which is preliminary data.</text>
</comment>
<evidence type="ECO:0008006" key="4">
    <source>
        <dbReference type="Google" id="ProtNLM"/>
    </source>
</evidence>
<dbReference type="EMBL" id="LJNI01000011">
    <property type="protein sequence ID" value="KPJ74203.1"/>
    <property type="molecule type" value="Genomic_DNA"/>
</dbReference>
<protein>
    <recommendedName>
        <fullName evidence="4">SbsA Ig-like domain-containing protein</fullName>
    </recommendedName>
</protein>
<evidence type="ECO:0000256" key="1">
    <source>
        <dbReference type="ARBA" id="ARBA00022729"/>
    </source>
</evidence>
<evidence type="ECO:0000313" key="3">
    <source>
        <dbReference type="Proteomes" id="UP000051012"/>
    </source>
</evidence>
<keyword evidence="1" id="KW-0732">Signal</keyword>
<organism evidence="2 3">
    <name type="scientific">candidate division TA06 bacterium DG_78</name>
    <dbReference type="NCBI Taxonomy" id="1703772"/>
    <lineage>
        <taxon>Bacteria</taxon>
        <taxon>Bacteria division TA06</taxon>
    </lineage>
</organism>
<dbReference type="Proteomes" id="UP000051012">
    <property type="component" value="Unassembled WGS sequence"/>
</dbReference>
<accession>A0A0S7YIF9</accession>
<dbReference type="Gene3D" id="2.60.40.1220">
    <property type="match status" value="1"/>
</dbReference>